<evidence type="ECO:0000259" key="3">
    <source>
        <dbReference type="PROSITE" id="PS50883"/>
    </source>
</evidence>
<dbReference type="InterPro" id="IPR052155">
    <property type="entry name" value="Biofilm_reg_signaling"/>
</dbReference>
<dbReference type="NCBIfam" id="TIGR00254">
    <property type="entry name" value="GGDEF"/>
    <property type="match status" value="1"/>
</dbReference>
<dbReference type="AlphaFoldDB" id="A0A379Z737"/>
<feature type="transmembrane region" description="Helical" evidence="1">
    <location>
        <begin position="245"/>
        <end position="267"/>
    </location>
</feature>
<evidence type="ECO:0000256" key="1">
    <source>
        <dbReference type="SAM" id="Phobius"/>
    </source>
</evidence>
<dbReference type="InterPro" id="IPR035965">
    <property type="entry name" value="PAS-like_dom_sf"/>
</dbReference>
<dbReference type="SMART" id="SM00267">
    <property type="entry name" value="GGDEF"/>
    <property type="match status" value="1"/>
</dbReference>
<gene>
    <name evidence="5" type="primary">gmr_4</name>
    <name evidence="5" type="ORF">NCTC10738_01172</name>
</gene>
<feature type="domain" description="GGDEF" evidence="4">
    <location>
        <begin position="471"/>
        <end position="604"/>
    </location>
</feature>
<dbReference type="SUPFAM" id="SSF55073">
    <property type="entry name" value="Nucleotide cyclase"/>
    <property type="match status" value="1"/>
</dbReference>
<dbReference type="InterPro" id="IPR029787">
    <property type="entry name" value="Nucleotide_cyclase"/>
</dbReference>
<dbReference type="GO" id="GO:0071111">
    <property type="term" value="F:cyclic-guanylate-specific phosphodiesterase activity"/>
    <property type="evidence" value="ECO:0007669"/>
    <property type="project" value="UniProtKB-EC"/>
</dbReference>
<dbReference type="PANTHER" id="PTHR44757">
    <property type="entry name" value="DIGUANYLATE CYCLASE DGCP"/>
    <property type="match status" value="1"/>
</dbReference>
<accession>A0A379Z737</accession>
<dbReference type="CDD" id="cd00130">
    <property type="entry name" value="PAS"/>
    <property type="match status" value="1"/>
</dbReference>
<dbReference type="InterPro" id="IPR000014">
    <property type="entry name" value="PAS"/>
</dbReference>
<evidence type="ECO:0000313" key="5">
    <source>
        <dbReference type="EMBL" id="SUI56534.1"/>
    </source>
</evidence>
<feature type="domain" description="EAL" evidence="3">
    <location>
        <begin position="615"/>
        <end position="869"/>
    </location>
</feature>
<dbReference type="Gene3D" id="3.20.20.450">
    <property type="entry name" value="EAL domain"/>
    <property type="match status" value="1"/>
</dbReference>
<organism evidence="5 6">
    <name type="scientific">Shewanella algae</name>
    <dbReference type="NCBI Taxonomy" id="38313"/>
    <lineage>
        <taxon>Bacteria</taxon>
        <taxon>Pseudomonadati</taxon>
        <taxon>Pseudomonadota</taxon>
        <taxon>Gammaproteobacteria</taxon>
        <taxon>Alteromonadales</taxon>
        <taxon>Shewanellaceae</taxon>
        <taxon>Shewanella</taxon>
    </lineage>
</organism>
<dbReference type="PROSITE" id="PS50112">
    <property type="entry name" value="PAS"/>
    <property type="match status" value="1"/>
</dbReference>
<dbReference type="CDD" id="cd01948">
    <property type="entry name" value="EAL"/>
    <property type="match status" value="1"/>
</dbReference>
<feature type="domain" description="PAS" evidence="2">
    <location>
        <begin position="320"/>
        <end position="389"/>
    </location>
</feature>
<dbReference type="InterPro" id="IPR013656">
    <property type="entry name" value="PAS_4"/>
</dbReference>
<keyword evidence="1" id="KW-0812">Transmembrane</keyword>
<keyword evidence="6" id="KW-1185">Reference proteome</keyword>
<dbReference type="EMBL" id="UGYO01000001">
    <property type="protein sequence ID" value="SUI56534.1"/>
    <property type="molecule type" value="Genomic_DNA"/>
</dbReference>
<dbReference type="CDD" id="cd01949">
    <property type="entry name" value="GGDEF"/>
    <property type="match status" value="1"/>
</dbReference>
<dbReference type="Pfam" id="PF08448">
    <property type="entry name" value="PAS_4"/>
    <property type="match status" value="1"/>
</dbReference>
<proteinExistence type="predicted"/>
<name>A0A379Z737_9GAMM</name>
<dbReference type="SMART" id="SM00091">
    <property type="entry name" value="PAS"/>
    <property type="match status" value="1"/>
</dbReference>
<keyword evidence="1" id="KW-0472">Membrane</keyword>
<dbReference type="Proteomes" id="UP000254069">
    <property type="component" value="Unassembled WGS sequence"/>
</dbReference>
<dbReference type="SUPFAM" id="SSF55785">
    <property type="entry name" value="PYP-like sensor domain (PAS domain)"/>
    <property type="match status" value="1"/>
</dbReference>
<dbReference type="SUPFAM" id="SSF141868">
    <property type="entry name" value="EAL domain-like"/>
    <property type="match status" value="1"/>
</dbReference>
<dbReference type="EC" id="3.1.4.52" evidence="5"/>
<dbReference type="Pfam" id="PF00990">
    <property type="entry name" value="GGDEF"/>
    <property type="match status" value="1"/>
</dbReference>
<dbReference type="Pfam" id="PF00563">
    <property type="entry name" value="EAL"/>
    <property type="match status" value="1"/>
</dbReference>
<keyword evidence="1" id="KW-1133">Transmembrane helix</keyword>
<evidence type="ECO:0000259" key="4">
    <source>
        <dbReference type="PROSITE" id="PS50887"/>
    </source>
</evidence>
<evidence type="ECO:0000313" key="6">
    <source>
        <dbReference type="Proteomes" id="UP000254069"/>
    </source>
</evidence>
<dbReference type="PANTHER" id="PTHR44757:SF4">
    <property type="entry name" value="DIGUANYLATE CYCLASE DGCE-RELATED"/>
    <property type="match status" value="1"/>
</dbReference>
<dbReference type="NCBIfam" id="TIGR00229">
    <property type="entry name" value="sensory_box"/>
    <property type="match status" value="1"/>
</dbReference>
<protein>
    <submittedName>
        <fullName evidence="5">Cyclic di-GMP phosphodiesterase Gmr</fullName>
        <ecNumber evidence="5">3.1.4.52</ecNumber>
    </submittedName>
</protein>
<dbReference type="InterPro" id="IPR035919">
    <property type="entry name" value="EAL_sf"/>
</dbReference>
<dbReference type="Gene3D" id="3.30.70.270">
    <property type="match status" value="1"/>
</dbReference>
<reference evidence="5 6" key="1">
    <citation type="submission" date="2018-06" db="EMBL/GenBank/DDBJ databases">
        <authorList>
            <consortium name="Pathogen Informatics"/>
            <person name="Doyle S."/>
        </authorList>
    </citation>
    <scope>NUCLEOTIDE SEQUENCE [LARGE SCALE GENOMIC DNA]</scope>
    <source>
        <strain evidence="5 6">NCTC10738</strain>
    </source>
</reference>
<dbReference type="InterPro" id="IPR001633">
    <property type="entry name" value="EAL_dom"/>
</dbReference>
<dbReference type="SMART" id="SM00052">
    <property type="entry name" value="EAL"/>
    <property type="match status" value="1"/>
</dbReference>
<evidence type="ECO:0000259" key="2">
    <source>
        <dbReference type="PROSITE" id="PS50112"/>
    </source>
</evidence>
<dbReference type="InterPro" id="IPR000160">
    <property type="entry name" value="GGDEF_dom"/>
</dbReference>
<dbReference type="PROSITE" id="PS50883">
    <property type="entry name" value="EAL"/>
    <property type="match status" value="1"/>
</dbReference>
<keyword evidence="5" id="KW-0378">Hydrolase</keyword>
<dbReference type="PROSITE" id="PS50887">
    <property type="entry name" value="GGDEF"/>
    <property type="match status" value="1"/>
</dbReference>
<dbReference type="InterPro" id="IPR043128">
    <property type="entry name" value="Rev_trsase/Diguanyl_cyclase"/>
</dbReference>
<sequence>MLPAGVRPFLVSGNNQPWFKMHIGKKIGVFILGFCIPALLAVAYSLNFWFEYSLGQFRQQTLEHEYVGIEQQFTRESRRLLQLARLYVPILQTPGESLLKGWLEGLQSSNISLFHLHQGKVTALADGKTRVSGQIIPPAGLFSTLDKEAFGAVIVNEQPLQLGFYRFDDDEALIVTRLLTPAHLQSLGQADLIHSVALAPLQQQVSPGQHLKLASQIQVPTLIGPVLALQVKQQRDAFERLEWQSLLVVMLLLLGGMLMVAAGYLWLRRGLLKPFDRLMTELKEIDPSARRYTHVSGSGGAEFKVLADRINNLLLRIFQQKERSRITLESIAEAVILTNNKARVIYLNPQAESLLGLRSQQALGRTLDTLLKSDNQLDEELLNFMSSGSRVPEYSKVTLQMQQPRIMERAVSNLCNHKGQVIGVVTVLRDITQEETLKQQLRLKASVDGITGLYNRSAFEERLPGYAEGAETLALCYLDLEQFKLINDNCGHDAGDQMLVMVARAIESCLQGDEMLARLGGDEFGLAIRNCSALEVARFLKQVVRQVCLQILPCGGAHYRVGVSCGVAFHRGPCSAPAELLKDADIACLAAKRKGSSQIHFFDDRNKELANERNAPKWAVRIARAIEDKELLLYFQPIKGLNGCCRRQRLEILLRIRDNSGRILPPAQFIAAAERFKLMPEVDREVIRKAFLWLSEHPQLWPEICISINLSGNSLGSEGMLDYIAEMQGRYGIPSSCVCFEITETSAIQNRTRAMEMLNQLRRLGFAFALDDFGSGFASYGYLRELPVDYVKIDGCFVRHLATNARDYAIVKSIHDVCRVMGIETVAEFVENQEIMDKLLEIGVDYAQGYAIGRPKPLEQFLQWEKRHERRQQGLHLQEEYASLA</sequence>
<dbReference type="Gene3D" id="3.30.450.20">
    <property type="entry name" value="PAS domain"/>
    <property type="match status" value="1"/>
</dbReference>
<feature type="transmembrane region" description="Helical" evidence="1">
    <location>
        <begin position="27"/>
        <end position="50"/>
    </location>
</feature>